<keyword evidence="2" id="KW-0732">Signal</keyword>
<gene>
    <name evidence="3" type="ORF">C7Y72_08050</name>
</gene>
<sequence length="481" mass="49146">MRLRPLLPALALLALPSPALAADLAPAAAGAADALAAGGGGFAFTVRDLPSNRVRTRVGSPGGPTRTVSTSRPAGRREYGLAAGVARSSTRLAFGVTRLRTALDDEEPTALAGETFRGPLGGPFAVTAGGPGLARPFSTVVGYGGETLVTFEAEREFGAGRIVARDPAAGTAGRQIGPDAVIEARVAGTNVAIATETSPSAPATTITVYDLASGEQRYAVAVPRSVAPDGGGAATVPFDVDADGTIVAIGRSSSSTSATERLDLLVASPQATAPRVLRQDVTGAVVAISSGRVLHLARPSARVAAAGAVVLAVTGLAGSTSTVSFPLAPPVLADLDGDVLAVSTPTCVYAASFPWSTTATHAPKGTCPQTFVAVGSRPATRRGQVRVPLSCTMGTATGCRGTVDLVLPGSPKNTRRRLARQSFSLQRQQRTTRVFRLSATERRRLARLRGGDPVYLDVIARTTDDAGRVSTQTQVSLVSVR</sequence>
<dbReference type="RefSeq" id="WP_107568247.1">
    <property type="nucleotide sequence ID" value="NZ_PYYB01000001.1"/>
</dbReference>
<keyword evidence="4" id="KW-1185">Reference proteome</keyword>
<evidence type="ECO:0000313" key="4">
    <source>
        <dbReference type="Proteomes" id="UP000240739"/>
    </source>
</evidence>
<protein>
    <submittedName>
        <fullName evidence="3">Uncharacterized protein</fullName>
    </submittedName>
</protein>
<evidence type="ECO:0000256" key="2">
    <source>
        <dbReference type="SAM" id="SignalP"/>
    </source>
</evidence>
<evidence type="ECO:0000256" key="1">
    <source>
        <dbReference type="SAM" id="MobiDB-lite"/>
    </source>
</evidence>
<reference evidence="3 4" key="1">
    <citation type="submission" date="2018-03" db="EMBL/GenBank/DDBJ databases">
        <title>Aquarubrobacter algicola gen. nov., sp. nov., a novel actinobacterium isolated from shallow eutrophic lake during the end of cyanobacterial harmful algal blooms.</title>
        <authorList>
            <person name="Chun S.J."/>
        </authorList>
    </citation>
    <scope>NUCLEOTIDE SEQUENCE [LARGE SCALE GENOMIC DNA]</scope>
    <source>
        <strain evidence="3 4">Seoho-28</strain>
    </source>
</reference>
<dbReference type="AlphaFoldDB" id="A0A2T4UK22"/>
<proteinExistence type="predicted"/>
<name>A0A2T4UK22_9ACTN</name>
<feature type="chain" id="PRO_5015768273" evidence="2">
    <location>
        <begin position="22"/>
        <end position="481"/>
    </location>
</feature>
<comment type="caution">
    <text evidence="3">The sequence shown here is derived from an EMBL/GenBank/DDBJ whole genome shotgun (WGS) entry which is preliminary data.</text>
</comment>
<evidence type="ECO:0000313" key="3">
    <source>
        <dbReference type="EMBL" id="PTL59604.1"/>
    </source>
</evidence>
<accession>A0A2T4UK22</accession>
<organism evidence="3 4">
    <name type="scientific">Paraconexibacter algicola</name>
    <dbReference type="NCBI Taxonomy" id="2133960"/>
    <lineage>
        <taxon>Bacteria</taxon>
        <taxon>Bacillati</taxon>
        <taxon>Actinomycetota</taxon>
        <taxon>Thermoleophilia</taxon>
        <taxon>Solirubrobacterales</taxon>
        <taxon>Paraconexibacteraceae</taxon>
        <taxon>Paraconexibacter</taxon>
    </lineage>
</organism>
<dbReference type="EMBL" id="PYYB01000001">
    <property type="protein sequence ID" value="PTL59604.1"/>
    <property type="molecule type" value="Genomic_DNA"/>
</dbReference>
<feature type="signal peptide" evidence="2">
    <location>
        <begin position="1"/>
        <end position="21"/>
    </location>
</feature>
<feature type="region of interest" description="Disordered" evidence="1">
    <location>
        <begin position="54"/>
        <end position="75"/>
    </location>
</feature>
<dbReference type="Proteomes" id="UP000240739">
    <property type="component" value="Unassembled WGS sequence"/>
</dbReference>